<dbReference type="Pfam" id="PF01593">
    <property type="entry name" value="Amino_oxidase"/>
    <property type="match status" value="1"/>
</dbReference>
<dbReference type="InterPro" id="IPR002937">
    <property type="entry name" value="Amino_oxidase"/>
</dbReference>
<proteinExistence type="inferred from homology"/>
<evidence type="ECO:0000256" key="4">
    <source>
        <dbReference type="RuleBase" id="RU362075"/>
    </source>
</evidence>
<dbReference type="Proteomes" id="UP001183619">
    <property type="component" value="Unassembled WGS sequence"/>
</dbReference>
<dbReference type="PANTHER" id="PTHR43734">
    <property type="entry name" value="PHYTOENE DESATURASE"/>
    <property type="match status" value="1"/>
</dbReference>
<protein>
    <submittedName>
        <fullName evidence="6">Phytoene desaturase</fullName>
    </submittedName>
</protein>
<accession>A0ABU2B664</accession>
<keyword evidence="7" id="KW-1185">Reference proteome</keyword>
<dbReference type="EMBL" id="JAVDYF010000001">
    <property type="protein sequence ID" value="MDR7353489.1"/>
    <property type="molecule type" value="Genomic_DNA"/>
</dbReference>
<dbReference type="InterPro" id="IPR036188">
    <property type="entry name" value="FAD/NAD-bd_sf"/>
</dbReference>
<evidence type="ECO:0000259" key="5">
    <source>
        <dbReference type="Pfam" id="PF01593"/>
    </source>
</evidence>
<evidence type="ECO:0000256" key="2">
    <source>
        <dbReference type="ARBA" id="ARBA00022746"/>
    </source>
</evidence>
<dbReference type="PANTHER" id="PTHR43734:SF1">
    <property type="entry name" value="PHYTOENE DESATURASE"/>
    <property type="match status" value="1"/>
</dbReference>
<evidence type="ECO:0000313" key="7">
    <source>
        <dbReference type="Proteomes" id="UP001183619"/>
    </source>
</evidence>
<reference evidence="6 7" key="1">
    <citation type="submission" date="2023-07" db="EMBL/GenBank/DDBJ databases">
        <title>Sequencing the genomes of 1000 actinobacteria strains.</title>
        <authorList>
            <person name="Klenk H.-P."/>
        </authorList>
    </citation>
    <scope>NUCLEOTIDE SEQUENCE [LARGE SCALE GENOMIC DNA]</scope>
    <source>
        <strain evidence="6 7">DSM 44508</strain>
    </source>
</reference>
<evidence type="ECO:0000256" key="1">
    <source>
        <dbReference type="ARBA" id="ARBA00004829"/>
    </source>
</evidence>
<dbReference type="InterPro" id="IPR014105">
    <property type="entry name" value="Carotenoid/retinoid_OxRdtase"/>
</dbReference>
<dbReference type="Gene3D" id="3.50.50.60">
    <property type="entry name" value="FAD/NAD(P)-binding domain"/>
    <property type="match status" value="2"/>
</dbReference>
<comment type="caution">
    <text evidence="6">The sequence shown here is derived from an EMBL/GenBank/DDBJ whole genome shotgun (WGS) entry which is preliminary data.</text>
</comment>
<comment type="similarity">
    <text evidence="4">Belongs to the carotenoid/retinoid oxidoreductase family.</text>
</comment>
<dbReference type="RefSeq" id="WP_277105083.1">
    <property type="nucleotide sequence ID" value="NZ_BAAAJS010000021.1"/>
</dbReference>
<comment type="pathway">
    <text evidence="1 4">Carotenoid biosynthesis.</text>
</comment>
<evidence type="ECO:0000313" key="6">
    <source>
        <dbReference type="EMBL" id="MDR7353489.1"/>
    </source>
</evidence>
<dbReference type="NCBIfam" id="TIGR02734">
    <property type="entry name" value="crtI_fam"/>
    <property type="match status" value="1"/>
</dbReference>
<evidence type="ECO:0000256" key="3">
    <source>
        <dbReference type="ARBA" id="ARBA00023002"/>
    </source>
</evidence>
<gene>
    <name evidence="6" type="ORF">J2S37_000027</name>
</gene>
<feature type="domain" description="Amine oxidase" evidence="5">
    <location>
        <begin position="10"/>
        <end position="470"/>
    </location>
</feature>
<name>A0ABU2B664_9CORY</name>
<dbReference type="SUPFAM" id="SSF51905">
    <property type="entry name" value="FAD/NAD(P)-binding domain"/>
    <property type="match status" value="1"/>
</dbReference>
<keyword evidence="2 4" id="KW-0125">Carotenoid biosynthesis</keyword>
<organism evidence="6 7">
    <name type="scientific">Corynebacterium felinum</name>
    <dbReference type="NCBI Taxonomy" id="131318"/>
    <lineage>
        <taxon>Bacteria</taxon>
        <taxon>Bacillati</taxon>
        <taxon>Actinomycetota</taxon>
        <taxon>Actinomycetes</taxon>
        <taxon>Mycobacteriales</taxon>
        <taxon>Corynebacteriaceae</taxon>
        <taxon>Corynebacterium</taxon>
    </lineage>
</organism>
<sequence length="489" mass="53667">MKIVVIGAGFAGLATAALLAHDGHEVVVVEKNSTPGGRAGELRIDSFRFDTGPSWYLMPEAYDHFFALLGEENPLELVPLTPAYRLFAQGHEPLDMTDPYDVFESIEHGAGEKLRQYLESAREVYELSIRQCLYTTFSNLRFIPLKLRFIKLLLTSLDSFVASQFTDTRLRQMLTYPAVFLSSHPKRTPALYHLMSHTDLTQGVCYPQGGFSAIVEAIYRMAVERGVEFHFNTRVDEIVTRGHHVTGVRCGDKEFRAEAVVSAADIMHTQKLLPANKRSVPKLKDPGIGTVLVMLGVEGKIPELHHHNLFFSAEWDNDFDIVFDGKPGIANSMYVSMPSQTDPDVAEEGCENLFILIPTHATENLGHGSAYATESPQVRAIAEHGVDTLAAVVPNLRTRIKVQATLGPADFATRYNAWRGGAIGPAHTLAQSAFLRGSNVSSTLNNLYYAGATTVPGVGVPMCLISAENALKRINGDTTHTPTPTETLS</sequence>
<keyword evidence="3 4" id="KW-0560">Oxidoreductase</keyword>